<reference evidence="3" key="1">
    <citation type="journal article" date="2023" name="Commun. Biol.">
        <title>Genome analysis of Parmales, the sister group of diatoms, reveals the evolutionary specialization of diatoms from phago-mixotrophs to photoautotrophs.</title>
        <authorList>
            <person name="Ban H."/>
            <person name="Sato S."/>
            <person name="Yoshikawa S."/>
            <person name="Yamada K."/>
            <person name="Nakamura Y."/>
            <person name="Ichinomiya M."/>
            <person name="Sato N."/>
            <person name="Blanc-Mathieu R."/>
            <person name="Endo H."/>
            <person name="Kuwata A."/>
            <person name="Ogata H."/>
        </authorList>
    </citation>
    <scope>NUCLEOTIDE SEQUENCE [LARGE SCALE GENOMIC DNA]</scope>
    <source>
        <strain evidence="3">NIES 3701</strain>
    </source>
</reference>
<evidence type="ECO:0000313" key="2">
    <source>
        <dbReference type="EMBL" id="GMH60861.1"/>
    </source>
</evidence>
<dbReference type="PANTHER" id="PTHR43327:SF31">
    <property type="entry name" value="HYPERSENSITIVE-INDUCED RESPONSE PROTEIN 2"/>
    <property type="match status" value="1"/>
</dbReference>
<dbReference type="PANTHER" id="PTHR43327">
    <property type="entry name" value="STOMATIN-LIKE PROTEIN 2, MITOCHONDRIAL"/>
    <property type="match status" value="1"/>
</dbReference>
<keyword evidence="3" id="KW-1185">Reference proteome</keyword>
<dbReference type="SMART" id="SM00244">
    <property type="entry name" value="PHB"/>
    <property type="match status" value="1"/>
</dbReference>
<protein>
    <recommendedName>
        <fullName evidence="1">Band 7 domain-containing protein</fullName>
    </recommendedName>
</protein>
<comment type="caution">
    <text evidence="2">The sequence shown here is derived from an EMBL/GenBank/DDBJ whole genome shotgun (WGS) entry which is preliminary data.</text>
</comment>
<dbReference type="InterPro" id="IPR050710">
    <property type="entry name" value="Band7/mec-2_domain"/>
</dbReference>
<feature type="domain" description="Band 7" evidence="1">
    <location>
        <begin position="7"/>
        <end position="166"/>
    </location>
</feature>
<dbReference type="Gene3D" id="3.30.479.30">
    <property type="entry name" value="Band 7 domain"/>
    <property type="match status" value="1"/>
</dbReference>
<name>A0A9W6ZW89_9STRA</name>
<sequence length="288" mass="31777">MSDTSICCITCVQTKTVAVVERLGAFATLAGPGLHCLAWPITTVVGTLSLRIQQLDIMVETKTKDNVFVQVAVSVQYQVILEEAYSAFYRLSNVTQQISAYVFDVVRSTVPRIDLDDVFVEKHEIAQQVKAQLLKEMDEYGYNIVDVLVVDIDPARKVKDSMNQINASKRLRAAAHYKAEADKIRQVKAAEATAEATYLSGVGVARQRQAIVDGLKNSVNDFQKDVKGTSSTDVMDILLLTQYFDLLKDVGANTIYLRSGPDEVANLKMDLHKSVGQGGNRSKSTSFF</sequence>
<proteinExistence type="predicted"/>
<dbReference type="Proteomes" id="UP001165085">
    <property type="component" value="Unassembled WGS sequence"/>
</dbReference>
<evidence type="ECO:0000313" key="3">
    <source>
        <dbReference type="Proteomes" id="UP001165085"/>
    </source>
</evidence>
<dbReference type="AlphaFoldDB" id="A0A9W6ZW89"/>
<dbReference type="OrthoDB" id="434619at2759"/>
<organism evidence="2 3">
    <name type="scientific">Triparma strigata</name>
    <dbReference type="NCBI Taxonomy" id="1606541"/>
    <lineage>
        <taxon>Eukaryota</taxon>
        <taxon>Sar</taxon>
        <taxon>Stramenopiles</taxon>
        <taxon>Ochrophyta</taxon>
        <taxon>Bolidophyceae</taxon>
        <taxon>Parmales</taxon>
        <taxon>Triparmaceae</taxon>
        <taxon>Triparma</taxon>
    </lineage>
</organism>
<evidence type="ECO:0000259" key="1">
    <source>
        <dbReference type="SMART" id="SM00244"/>
    </source>
</evidence>
<dbReference type="SUPFAM" id="SSF117892">
    <property type="entry name" value="Band 7/SPFH domain"/>
    <property type="match status" value="1"/>
</dbReference>
<dbReference type="EMBL" id="BRXY01000068">
    <property type="protein sequence ID" value="GMH60861.1"/>
    <property type="molecule type" value="Genomic_DNA"/>
</dbReference>
<dbReference type="CDD" id="cd03407">
    <property type="entry name" value="SPFH_like_u4"/>
    <property type="match status" value="1"/>
</dbReference>
<dbReference type="InterPro" id="IPR036013">
    <property type="entry name" value="Band_7/SPFH_dom_sf"/>
</dbReference>
<gene>
    <name evidence="2" type="ORF">TrST_g8743</name>
</gene>
<dbReference type="Pfam" id="PF01145">
    <property type="entry name" value="Band_7"/>
    <property type="match status" value="1"/>
</dbReference>
<accession>A0A9W6ZW89</accession>
<dbReference type="InterPro" id="IPR001107">
    <property type="entry name" value="Band_7"/>
</dbReference>